<organism evidence="1 2">
    <name type="scientific">Pyronema omphalodes (strain CBS 100304)</name>
    <name type="common">Pyronema confluens</name>
    <dbReference type="NCBI Taxonomy" id="1076935"/>
    <lineage>
        <taxon>Eukaryota</taxon>
        <taxon>Fungi</taxon>
        <taxon>Dikarya</taxon>
        <taxon>Ascomycota</taxon>
        <taxon>Pezizomycotina</taxon>
        <taxon>Pezizomycetes</taxon>
        <taxon>Pezizales</taxon>
        <taxon>Pyronemataceae</taxon>
        <taxon>Pyronema</taxon>
    </lineage>
</organism>
<accession>U4LS29</accession>
<dbReference type="AlphaFoldDB" id="U4LS29"/>
<keyword evidence="2" id="KW-1185">Reference proteome</keyword>
<gene>
    <name evidence="1" type="ORF">PCON_04277</name>
</gene>
<reference evidence="1 2" key="1">
    <citation type="journal article" date="2013" name="PLoS Genet.">
        <title>The genome and development-dependent transcriptomes of Pyronema confluens: a window into fungal evolution.</title>
        <authorList>
            <person name="Traeger S."/>
            <person name="Altegoer F."/>
            <person name="Freitag M."/>
            <person name="Gabaldon T."/>
            <person name="Kempken F."/>
            <person name="Kumar A."/>
            <person name="Marcet-Houben M."/>
            <person name="Poggeler S."/>
            <person name="Stajich J.E."/>
            <person name="Nowrousian M."/>
        </authorList>
    </citation>
    <scope>NUCLEOTIDE SEQUENCE [LARGE SCALE GENOMIC DNA]</scope>
    <source>
        <strain evidence="2">CBS 100304</strain>
        <tissue evidence="1">Vegetative mycelium</tissue>
    </source>
</reference>
<evidence type="ECO:0000313" key="2">
    <source>
        <dbReference type="Proteomes" id="UP000018144"/>
    </source>
</evidence>
<dbReference type="Proteomes" id="UP000018144">
    <property type="component" value="Unassembled WGS sequence"/>
</dbReference>
<proteinExistence type="predicted"/>
<sequence>MFQIKSINLAIKKKPGLKAENRCRIRDVDEDTPGN</sequence>
<evidence type="ECO:0000313" key="1">
    <source>
        <dbReference type="EMBL" id="CCX34760.1"/>
    </source>
</evidence>
<name>U4LS29_PYROM</name>
<dbReference type="EMBL" id="HF936625">
    <property type="protein sequence ID" value="CCX34760.1"/>
    <property type="molecule type" value="Genomic_DNA"/>
</dbReference>
<protein>
    <submittedName>
        <fullName evidence="1">Uncharacterized protein</fullName>
    </submittedName>
</protein>